<dbReference type="STRING" id="1314783.A0A165NER4"/>
<name>A0A165NER4_9APHY</name>
<evidence type="ECO:0000313" key="2">
    <source>
        <dbReference type="Proteomes" id="UP000076727"/>
    </source>
</evidence>
<dbReference type="AlphaFoldDB" id="A0A165NER4"/>
<keyword evidence="2" id="KW-1185">Reference proteome</keyword>
<accession>A0A165NER4</accession>
<protein>
    <submittedName>
        <fullName evidence="1">Uncharacterized protein</fullName>
    </submittedName>
</protein>
<gene>
    <name evidence="1" type="ORF">DAEQUDRAFT_767705</name>
</gene>
<evidence type="ECO:0000313" key="1">
    <source>
        <dbReference type="EMBL" id="KZT66886.1"/>
    </source>
</evidence>
<reference evidence="1 2" key="1">
    <citation type="journal article" date="2016" name="Mol. Biol. Evol.">
        <title>Comparative Genomics of Early-Diverging Mushroom-Forming Fungi Provides Insights into the Origins of Lignocellulose Decay Capabilities.</title>
        <authorList>
            <person name="Nagy L.G."/>
            <person name="Riley R."/>
            <person name="Tritt A."/>
            <person name="Adam C."/>
            <person name="Daum C."/>
            <person name="Floudas D."/>
            <person name="Sun H."/>
            <person name="Yadav J.S."/>
            <person name="Pangilinan J."/>
            <person name="Larsson K.H."/>
            <person name="Matsuura K."/>
            <person name="Barry K."/>
            <person name="Labutti K."/>
            <person name="Kuo R."/>
            <person name="Ohm R.A."/>
            <person name="Bhattacharya S.S."/>
            <person name="Shirouzu T."/>
            <person name="Yoshinaga Y."/>
            <person name="Martin F.M."/>
            <person name="Grigoriev I.V."/>
            <person name="Hibbett D.S."/>
        </authorList>
    </citation>
    <scope>NUCLEOTIDE SEQUENCE [LARGE SCALE GENOMIC DNA]</scope>
    <source>
        <strain evidence="1 2">L-15889</strain>
    </source>
</reference>
<dbReference type="Proteomes" id="UP000076727">
    <property type="component" value="Unassembled WGS sequence"/>
</dbReference>
<proteinExistence type="predicted"/>
<sequence length="149" mass="16552">MDWWVTFVDRPNDGEFEALKEKLPGVIEVRCSIAVAEILVEHMWTLTKMAIRNVPLSWKDPAGRKQVQDLASLWHELQKNAQTDKATTAFLDACIPFGNAPRATVDERASTGQILCAVRDFNSGMFSRHPASPQLSGSLPSMLALGVTW</sequence>
<dbReference type="EMBL" id="KV429083">
    <property type="protein sequence ID" value="KZT66886.1"/>
    <property type="molecule type" value="Genomic_DNA"/>
</dbReference>
<organism evidence="1 2">
    <name type="scientific">Daedalea quercina L-15889</name>
    <dbReference type="NCBI Taxonomy" id="1314783"/>
    <lineage>
        <taxon>Eukaryota</taxon>
        <taxon>Fungi</taxon>
        <taxon>Dikarya</taxon>
        <taxon>Basidiomycota</taxon>
        <taxon>Agaricomycotina</taxon>
        <taxon>Agaricomycetes</taxon>
        <taxon>Polyporales</taxon>
        <taxon>Fomitopsis</taxon>
    </lineage>
</organism>